<organism evidence="1 2">
    <name type="scientific">Flaviramulus basaltis</name>
    <dbReference type="NCBI Taxonomy" id="369401"/>
    <lineage>
        <taxon>Bacteria</taxon>
        <taxon>Pseudomonadati</taxon>
        <taxon>Bacteroidota</taxon>
        <taxon>Flavobacteriia</taxon>
        <taxon>Flavobacteriales</taxon>
        <taxon>Flavobacteriaceae</taxon>
        <taxon>Flaviramulus</taxon>
    </lineage>
</organism>
<reference evidence="1 2" key="1">
    <citation type="submission" date="2016-10" db="EMBL/GenBank/DDBJ databases">
        <authorList>
            <person name="de Groot N.N."/>
        </authorList>
    </citation>
    <scope>NUCLEOTIDE SEQUENCE [LARGE SCALE GENOMIC DNA]</scope>
    <source>
        <strain evidence="1 2">DSM 18180</strain>
    </source>
</reference>
<dbReference type="EMBL" id="FPKV01000003">
    <property type="protein sequence ID" value="SFZ93380.1"/>
    <property type="molecule type" value="Genomic_DNA"/>
</dbReference>
<evidence type="ECO:0000313" key="1">
    <source>
        <dbReference type="EMBL" id="SFZ93380.1"/>
    </source>
</evidence>
<proteinExistence type="predicted"/>
<dbReference type="AlphaFoldDB" id="A0A1K2ILQ3"/>
<gene>
    <name evidence="1" type="ORF">SAMN05428642_103100</name>
</gene>
<dbReference type="Proteomes" id="UP000182544">
    <property type="component" value="Unassembled WGS sequence"/>
</dbReference>
<evidence type="ECO:0000313" key="2">
    <source>
        <dbReference type="Proteomes" id="UP000182544"/>
    </source>
</evidence>
<keyword evidence="2" id="KW-1185">Reference proteome</keyword>
<dbReference type="STRING" id="369401.SAMN05428642_103100"/>
<evidence type="ECO:0008006" key="3">
    <source>
        <dbReference type="Google" id="ProtNLM"/>
    </source>
</evidence>
<dbReference type="RefSeq" id="WP_072402748.1">
    <property type="nucleotide sequence ID" value="NZ_FPKV01000003.1"/>
</dbReference>
<name>A0A1K2ILQ3_9FLAO</name>
<dbReference type="Gene3D" id="3.30.70.60">
    <property type="match status" value="1"/>
</dbReference>
<dbReference type="InterPro" id="IPR014717">
    <property type="entry name" value="Transl_elong_EF1B/ribsomal_bS6"/>
</dbReference>
<sequence length="170" mass="19489">MTNKTKNILFGIGFILVLVLCYQLAISKTLVLKNEYNALSQQEALFENTPKQISLLKQKQKYYDSLLNKYQIKGSSLQNGLLKTINAFADSSNIKVVGFLEPHIIEQNDLKVNTFQFTLEGDYNAILKLIHKLEQDTKFGEITNLHFERKKNFRTGKHFLQASVLLKSFG</sequence>
<accession>A0A1K2ILQ3</accession>
<protein>
    <recommendedName>
        <fullName evidence="3">Type IV pilus assembly protein PilO</fullName>
    </recommendedName>
</protein>